<feature type="compositionally biased region" description="Basic residues" evidence="7">
    <location>
        <begin position="262"/>
        <end position="271"/>
    </location>
</feature>
<dbReference type="PANTHER" id="PTHR13814">
    <property type="entry name" value="FETUIN"/>
    <property type="match status" value="1"/>
</dbReference>
<keyword evidence="3 8" id="KW-0732">Signal</keyword>
<dbReference type="Proteomes" id="UP000694580">
    <property type="component" value="Chromosome 13"/>
</dbReference>
<feature type="region of interest" description="Disordered" evidence="7">
    <location>
        <begin position="356"/>
        <end position="403"/>
    </location>
</feature>
<keyword evidence="4" id="KW-0677">Repeat</keyword>
<evidence type="ECO:0000313" key="10">
    <source>
        <dbReference type="Ensembl" id="ENSDCDP00010018474.1"/>
    </source>
</evidence>
<dbReference type="Gene3D" id="3.10.450.10">
    <property type="match status" value="2"/>
</dbReference>
<dbReference type="GO" id="GO:0004869">
    <property type="term" value="F:cysteine-type endopeptidase inhibitor activity"/>
    <property type="evidence" value="ECO:0007669"/>
    <property type="project" value="InterPro"/>
</dbReference>
<feature type="compositionally biased region" description="Pro residues" evidence="7">
    <location>
        <begin position="297"/>
        <end position="306"/>
    </location>
</feature>
<dbReference type="InterPro" id="IPR025760">
    <property type="entry name" value="Cystatin_Fetuin_A"/>
</dbReference>
<protein>
    <recommendedName>
        <fullName evidence="9">Cystatin fetuin-A-type domain-containing protein</fullName>
    </recommendedName>
</protein>
<dbReference type="CDD" id="cd00042">
    <property type="entry name" value="CY"/>
    <property type="match status" value="1"/>
</dbReference>
<evidence type="ECO:0000256" key="3">
    <source>
        <dbReference type="ARBA" id="ARBA00022729"/>
    </source>
</evidence>
<dbReference type="InterPro" id="IPR050735">
    <property type="entry name" value="Kininogen_Fetuin_HRG"/>
</dbReference>
<gene>
    <name evidence="10" type="primary">ahsg1</name>
</gene>
<comment type="subcellular location">
    <subcellularLocation>
        <location evidence="1">Secreted</location>
    </subcellularLocation>
</comment>
<evidence type="ECO:0000256" key="8">
    <source>
        <dbReference type="SAM" id="SignalP"/>
    </source>
</evidence>
<dbReference type="GeneTree" id="ENSGT00950000182930"/>
<name>A0AAY4BBZ1_9TELE</name>
<keyword evidence="5" id="KW-1015">Disulfide bond</keyword>
<evidence type="ECO:0000313" key="11">
    <source>
        <dbReference type="Proteomes" id="UP000694580"/>
    </source>
</evidence>
<dbReference type="InterPro" id="IPR046350">
    <property type="entry name" value="Cystatin_sf"/>
</dbReference>
<keyword evidence="2" id="KW-0964">Secreted</keyword>
<organism evidence="10 11">
    <name type="scientific">Denticeps clupeoides</name>
    <name type="common">denticle herring</name>
    <dbReference type="NCBI Taxonomy" id="299321"/>
    <lineage>
        <taxon>Eukaryota</taxon>
        <taxon>Metazoa</taxon>
        <taxon>Chordata</taxon>
        <taxon>Craniata</taxon>
        <taxon>Vertebrata</taxon>
        <taxon>Euteleostomi</taxon>
        <taxon>Actinopterygii</taxon>
        <taxon>Neopterygii</taxon>
        <taxon>Teleostei</taxon>
        <taxon>Clupei</taxon>
        <taxon>Clupeiformes</taxon>
        <taxon>Denticipitoidei</taxon>
        <taxon>Denticipitidae</taxon>
        <taxon>Denticeps</taxon>
    </lineage>
</organism>
<sequence length="403" mass="44765">MNGLVFLAALVPALLAAPADKAPFSCAEDSKDAAAQAAERFINQHHFHGYKFRLHEILSSQVEKKGTPECELLLELNLDETECHIVNPKPYGDCEIRSFGETKVESNCNVTVTEKDGKPFIKKYACTTEPDIVKICPDCPTLLPLNDEKGLGSVKSAIEKFNKDSNQTSYFRLMEVGRISAGWMPMGMSFFAQFAIVETNCPSKPMPAEQDKCRALCQEEARHGFCKSTLLGNGDVSVDCEVYDVQNETHHHHSHPPSGACKHGKHHHGPHQRPEHSKPGHPVPPGHPEHPKVPGQTRPPPAPGSPPQHSGDNDHPKHPPKPGTTAPPVAQFRQCFSFVQTPPKVHAICSFPPPPWHDHRHGHGHGRGHRHEHEHGHGHRHEHEHGHGHGHRPQNEKFSKERQ</sequence>
<evidence type="ECO:0000259" key="9">
    <source>
        <dbReference type="PROSITE" id="PS51529"/>
    </source>
</evidence>
<keyword evidence="11" id="KW-1185">Reference proteome</keyword>
<feature type="chain" id="PRO_5044320902" description="Cystatin fetuin-A-type domain-containing protein" evidence="8">
    <location>
        <begin position="17"/>
        <end position="403"/>
    </location>
</feature>
<feature type="domain" description="Cystatin fetuin-A-type" evidence="9">
    <location>
        <begin position="134"/>
        <end position="248"/>
    </location>
</feature>
<dbReference type="PANTHER" id="PTHR13814:SF6">
    <property type="entry name" value="ALPHA-2-HS-GLYCOPROTEIN"/>
    <property type="match status" value="1"/>
</dbReference>
<keyword evidence="6" id="KW-0325">Glycoprotein</keyword>
<evidence type="ECO:0000256" key="5">
    <source>
        <dbReference type="ARBA" id="ARBA00023157"/>
    </source>
</evidence>
<dbReference type="GO" id="GO:0072562">
    <property type="term" value="C:blood microparticle"/>
    <property type="evidence" value="ECO:0007669"/>
    <property type="project" value="TreeGrafter"/>
</dbReference>
<reference evidence="10" key="3">
    <citation type="submission" date="2025-09" db="UniProtKB">
        <authorList>
            <consortium name="Ensembl"/>
        </authorList>
    </citation>
    <scope>IDENTIFICATION</scope>
</reference>
<evidence type="ECO:0000256" key="6">
    <source>
        <dbReference type="ARBA" id="ARBA00023180"/>
    </source>
</evidence>
<dbReference type="AlphaFoldDB" id="A0AAY4BBZ1"/>
<evidence type="ECO:0000256" key="4">
    <source>
        <dbReference type="ARBA" id="ARBA00022737"/>
    </source>
</evidence>
<feature type="signal peptide" evidence="8">
    <location>
        <begin position="1"/>
        <end position="16"/>
    </location>
</feature>
<feature type="compositionally biased region" description="Basic and acidic residues" evidence="7">
    <location>
        <begin position="371"/>
        <end position="403"/>
    </location>
</feature>
<dbReference type="InterPro" id="IPR000010">
    <property type="entry name" value="Cystatin_dom"/>
</dbReference>
<reference evidence="10" key="2">
    <citation type="submission" date="2025-08" db="UniProtKB">
        <authorList>
            <consortium name="Ensembl"/>
        </authorList>
    </citation>
    <scope>IDENTIFICATION</scope>
</reference>
<evidence type="ECO:0000256" key="1">
    <source>
        <dbReference type="ARBA" id="ARBA00004613"/>
    </source>
</evidence>
<reference evidence="10 11" key="1">
    <citation type="submission" date="2020-06" db="EMBL/GenBank/DDBJ databases">
        <authorList>
            <consortium name="Wellcome Sanger Institute Data Sharing"/>
        </authorList>
    </citation>
    <scope>NUCLEOTIDE SEQUENCE [LARGE SCALE GENOMIC DNA]</scope>
</reference>
<proteinExistence type="predicted"/>
<dbReference type="GO" id="GO:0031012">
    <property type="term" value="C:extracellular matrix"/>
    <property type="evidence" value="ECO:0007669"/>
    <property type="project" value="TreeGrafter"/>
</dbReference>
<evidence type="ECO:0000256" key="2">
    <source>
        <dbReference type="ARBA" id="ARBA00022525"/>
    </source>
</evidence>
<dbReference type="SUPFAM" id="SSF54403">
    <property type="entry name" value="Cystatin/monellin"/>
    <property type="match status" value="2"/>
</dbReference>
<feature type="compositionally biased region" description="Basic residues" evidence="7">
    <location>
        <begin position="358"/>
        <end position="370"/>
    </location>
</feature>
<feature type="domain" description="Cystatin fetuin-A-type" evidence="9">
    <location>
        <begin position="20"/>
        <end position="129"/>
    </location>
</feature>
<feature type="region of interest" description="Disordered" evidence="7">
    <location>
        <begin position="249"/>
        <end position="328"/>
    </location>
</feature>
<accession>A0AAY4BBZ1</accession>
<dbReference type="PROSITE" id="PS51529">
    <property type="entry name" value="CYSTATIN_FETUIN_A"/>
    <property type="match status" value="2"/>
</dbReference>
<dbReference type="Ensembl" id="ENSDCDT00010019553.1">
    <property type="protein sequence ID" value="ENSDCDP00010018474.1"/>
    <property type="gene ID" value="ENSDCDG00010008378.1"/>
</dbReference>
<evidence type="ECO:0000256" key="7">
    <source>
        <dbReference type="SAM" id="MobiDB-lite"/>
    </source>
</evidence>
<dbReference type="SMART" id="SM00043">
    <property type="entry name" value="CY"/>
    <property type="match status" value="1"/>
</dbReference>